<name>A0A5C3QZE9_9AGAR</name>
<dbReference type="SUPFAM" id="SSF54565">
    <property type="entry name" value="Ribosomal protein S16"/>
    <property type="match status" value="1"/>
</dbReference>
<dbReference type="Gene3D" id="3.30.1320.10">
    <property type="match status" value="1"/>
</dbReference>
<reference evidence="4 5" key="1">
    <citation type="journal article" date="2019" name="Nat. Ecol. Evol.">
        <title>Megaphylogeny resolves global patterns of mushroom evolution.</title>
        <authorList>
            <person name="Varga T."/>
            <person name="Krizsan K."/>
            <person name="Foldi C."/>
            <person name="Dima B."/>
            <person name="Sanchez-Garcia M."/>
            <person name="Sanchez-Ramirez S."/>
            <person name="Szollosi G.J."/>
            <person name="Szarkandi J.G."/>
            <person name="Papp V."/>
            <person name="Albert L."/>
            <person name="Andreopoulos W."/>
            <person name="Angelini C."/>
            <person name="Antonin V."/>
            <person name="Barry K.W."/>
            <person name="Bougher N.L."/>
            <person name="Buchanan P."/>
            <person name="Buyck B."/>
            <person name="Bense V."/>
            <person name="Catcheside P."/>
            <person name="Chovatia M."/>
            <person name="Cooper J."/>
            <person name="Damon W."/>
            <person name="Desjardin D."/>
            <person name="Finy P."/>
            <person name="Geml J."/>
            <person name="Haridas S."/>
            <person name="Hughes K."/>
            <person name="Justo A."/>
            <person name="Karasinski D."/>
            <person name="Kautmanova I."/>
            <person name="Kiss B."/>
            <person name="Kocsube S."/>
            <person name="Kotiranta H."/>
            <person name="LaButti K.M."/>
            <person name="Lechner B.E."/>
            <person name="Liimatainen K."/>
            <person name="Lipzen A."/>
            <person name="Lukacs Z."/>
            <person name="Mihaltcheva S."/>
            <person name="Morgado L.N."/>
            <person name="Niskanen T."/>
            <person name="Noordeloos M.E."/>
            <person name="Ohm R.A."/>
            <person name="Ortiz-Santana B."/>
            <person name="Ovrebo C."/>
            <person name="Racz N."/>
            <person name="Riley R."/>
            <person name="Savchenko A."/>
            <person name="Shiryaev A."/>
            <person name="Soop K."/>
            <person name="Spirin V."/>
            <person name="Szebenyi C."/>
            <person name="Tomsovsky M."/>
            <person name="Tulloss R.E."/>
            <person name="Uehling J."/>
            <person name="Grigoriev I.V."/>
            <person name="Vagvolgyi C."/>
            <person name="Papp T."/>
            <person name="Martin F.M."/>
            <person name="Miettinen O."/>
            <person name="Hibbett D.S."/>
            <person name="Nagy L.G."/>
        </authorList>
    </citation>
    <scope>NUCLEOTIDE SEQUENCE [LARGE SCALE GENOMIC DNA]</scope>
    <source>
        <strain evidence="4 5">CBS 309.79</strain>
    </source>
</reference>
<evidence type="ECO:0000256" key="3">
    <source>
        <dbReference type="ARBA" id="ARBA00023274"/>
    </source>
</evidence>
<dbReference type="GO" id="GO:0003735">
    <property type="term" value="F:structural constituent of ribosome"/>
    <property type="evidence" value="ECO:0007669"/>
    <property type="project" value="InterPro"/>
</dbReference>
<keyword evidence="3" id="KW-0687">Ribonucleoprotein</keyword>
<sequence length="107" mass="12109">MPMRIRVAMHGVRNNRIFHLVAINQRARRDGKPTELLGIYDPRMAPGDTEKKVEWSIDRIKYWLSVGAVPSKSAVKLLEMGNIIEPNSKFHPLSHQQKAALAKTPSP</sequence>
<dbReference type="InterPro" id="IPR000307">
    <property type="entry name" value="Ribosomal_bS16"/>
</dbReference>
<dbReference type="Proteomes" id="UP000305067">
    <property type="component" value="Unassembled WGS sequence"/>
</dbReference>
<dbReference type="AlphaFoldDB" id="A0A5C3QZE9"/>
<dbReference type="HAMAP" id="MF_00385">
    <property type="entry name" value="Ribosomal_bS16"/>
    <property type="match status" value="1"/>
</dbReference>
<evidence type="ECO:0000256" key="2">
    <source>
        <dbReference type="ARBA" id="ARBA00022980"/>
    </source>
</evidence>
<protein>
    <submittedName>
        <fullName evidence="4">Ribosomal protein S16</fullName>
    </submittedName>
</protein>
<dbReference type="PANTHER" id="PTHR12919">
    <property type="entry name" value="30S RIBOSOMAL PROTEIN S16"/>
    <property type="match status" value="1"/>
</dbReference>
<keyword evidence="5" id="KW-1185">Reference proteome</keyword>
<dbReference type="GO" id="GO:0032543">
    <property type="term" value="P:mitochondrial translation"/>
    <property type="evidence" value="ECO:0007669"/>
    <property type="project" value="TreeGrafter"/>
</dbReference>
<dbReference type="EMBL" id="ML178815">
    <property type="protein sequence ID" value="TFL06718.1"/>
    <property type="molecule type" value="Genomic_DNA"/>
</dbReference>
<proteinExistence type="inferred from homology"/>
<dbReference type="GO" id="GO:0005763">
    <property type="term" value="C:mitochondrial small ribosomal subunit"/>
    <property type="evidence" value="ECO:0007669"/>
    <property type="project" value="TreeGrafter"/>
</dbReference>
<dbReference type="PANTHER" id="PTHR12919:SF20">
    <property type="entry name" value="SMALL RIBOSOMAL SUBUNIT PROTEIN BS16M"/>
    <property type="match status" value="1"/>
</dbReference>
<evidence type="ECO:0000313" key="5">
    <source>
        <dbReference type="Proteomes" id="UP000305067"/>
    </source>
</evidence>
<keyword evidence="2 4" id="KW-0689">Ribosomal protein</keyword>
<dbReference type="Pfam" id="PF00886">
    <property type="entry name" value="Ribosomal_S16"/>
    <property type="match status" value="1"/>
</dbReference>
<dbReference type="InterPro" id="IPR023803">
    <property type="entry name" value="Ribosomal_bS16_dom_sf"/>
</dbReference>
<dbReference type="NCBIfam" id="TIGR00002">
    <property type="entry name" value="S16"/>
    <property type="match status" value="1"/>
</dbReference>
<gene>
    <name evidence="4" type="ORF">BDV98DRAFT_588950</name>
</gene>
<comment type="similarity">
    <text evidence="1">Belongs to the bacterial ribosomal protein bS16 family.</text>
</comment>
<evidence type="ECO:0000256" key="1">
    <source>
        <dbReference type="ARBA" id="ARBA00006668"/>
    </source>
</evidence>
<evidence type="ECO:0000313" key="4">
    <source>
        <dbReference type="EMBL" id="TFL06718.1"/>
    </source>
</evidence>
<dbReference type="STRING" id="1884261.A0A5C3QZE9"/>
<organism evidence="4 5">
    <name type="scientific">Pterulicium gracile</name>
    <dbReference type="NCBI Taxonomy" id="1884261"/>
    <lineage>
        <taxon>Eukaryota</taxon>
        <taxon>Fungi</taxon>
        <taxon>Dikarya</taxon>
        <taxon>Basidiomycota</taxon>
        <taxon>Agaricomycotina</taxon>
        <taxon>Agaricomycetes</taxon>
        <taxon>Agaricomycetidae</taxon>
        <taxon>Agaricales</taxon>
        <taxon>Pleurotineae</taxon>
        <taxon>Pterulaceae</taxon>
        <taxon>Pterulicium</taxon>
    </lineage>
</organism>
<dbReference type="OrthoDB" id="407221at2759"/>
<accession>A0A5C3QZE9</accession>